<keyword evidence="6" id="KW-0175">Coiled coil</keyword>
<accession>A0A318S541</accession>
<dbReference type="SUPFAM" id="SSF55785">
    <property type="entry name" value="PYP-like sensor domain (PAS domain)"/>
    <property type="match status" value="1"/>
</dbReference>
<evidence type="ECO:0000256" key="6">
    <source>
        <dbReference type="SAM" id="Coils"/>
    </source>
</evidence>
<dbReference type="InterPro" id="IPR050351">
    <property type="entry name" value="BphY/WalK/GraS-like"/>
</dbReference>
<dbReference type="GO" id="GO:0007234">
    <property type="term" value="P:osmosensory signaling via phosphorelay pathway"/>
    <property type="evidence" value="ECO:0007669"/>
    <property type="project" value="TreeGrafter"/>
</dbReference>
<dbReference type="RefSeq" id="WP_110886714.1">
    <property type="nucleotide sequence ID" value="NZ_QJSX01000007.1"/>
</dbReference>
<comment type="caution">
    <text evidence="8">The sequence shown here is derived from an EMBL/GenBank/DDBJ whole genome shotgun (WGS) entry which is preliminary data.</text>
</comment>
<evidence type="ECO:0000256" key="4">
    <source>
        <dbReference type="ARBA" id="ARBA00022679"/>
    </source>
</evidence>
<dbReference type="InterPro" id="IPR003661">
    <property type="entry name" value="HisK_dim/P_dom"/>
</dbReference>
<dbReference type="InterPro" id="IPR003594">
    <property type="entry name" value="HATPase_dom"/>
</dbReference>
<gene>
    <name evidence="8" type="ORF">DES52_10762</name>
</gene>
<dbReference type="EMBL" id="QJSX01000007">
    <property type="protein sequence ID" value="PYE53804.1"/>
    <property type="molecule type" value="Genomic_DNA"/>
</dbReference>
<dbReference type="InterPro" id="IPR036890">
    <property type="entry name" value="HATPase_C_sf"/>
</dbReference>
<dbReference type="PANTHER" id="PTHR42878">
    <property type="entry name" value="TWO-COMPONENT HISTIDINE KINASE"/>
    <property type="match status" value="1"/>
</dbReference>
<keyword evidence="5" id="KW-0418">Kinase</keyword>
<dbReference type="Gene3D" id="3.30.450.20">
    <property type="entry name" value="PAS domain"/>
    <property type="match status" value="1"/>
</dbReference>
<proteinExistence type="predicted"/>
<keyword evidence="4" id="KW-0808">Transferase</keyword>
<evidence type="ECO:0000256" key="5">
    <source>
        <dbReference type="ARBA" id="ARBA00022777"/>
    </source>
</evidence>
<dbReference type="InterPro" id="IPR036097">
    <property type="entry name" value="HisK_dim/P_sf"/>
</dbReference>
<dbReference type="OrthoDB" id="9790669at2"/>
<protein>
    <recommendedName>
        <fullName evidence="2">histidine kinase</fullName>
        <ecNumber evidence="2">2.7.13.3</ecNumber>
    </recommendedName>
</protein>
<organism evidence="8 9">
    <name type="scientific">Deinococcus yavapaiensis KR-236</name>
    <dbReference type="NCBI Taxonomy" id="694435"/>
    <lineage>
        <taxon>Bacteria</taxon>
        <taxon>Thermotogati</taxon>
        <taxon>Deinococcota</taxon>
        <taxon>Deinococci</taxon>
        <taxon>Deinococcales</taxon>
        <taxon>Deinococcaceae</taxon>
        <taxon>Deinococcus</taxon>
    </lineage>
</organism>
<dbReference type="Gene3D" id="3.30.565.10">
    <property type="entry name" value="Histidine kinase-like ATPase, C-terminal domain"/>
    <property type="match status" value="1"/>
</dbReference>
<dbReference type="InterPro" id="IPR013656">
    <property type="entry name" value="PAS_4"/>
</dbReference>
<dbReference type="GO" id="GO:0000156">
    <property type="term" value="F:phosphorelay response regulator activity"/>
    <property type="evidence" value="ECO:0007669"/>
    <property type="project" value="TreeGrafter"/>
</dbReference>
<dbReference type="Pfam" id="PF08448">
    <property type="entry name" value="PAS_4"/>
    <property type="match status" value="1"/>
</dbReference>
<reference evidence="8 9" key="1">
    <citation type="submission" date="2018-06" db="EMBL/GenBank/DDBJ databases">
        <title>Genomic Encyclopedia of Type Strains, Phase IV (KMG-IV): sequencing the most valuable type-strain genomes for metagenomic binning, comparative biology and taxonomic classification.</title>
        <authorList>
            <person name="Goeker M."/>
        </authorList>
    </citation>
    <scope>NUCLEOTIDE SEQUENCE [LARGE SCALE GENOMIC DNA]</scope>
    <source>
        <strain evidence="8 9">DSM 18048</strain>
    </source>
</reference>
<dbReference type="SMART" id="SM00388">
    <property type="entry name" value="HisKA"/>
    <property type="match status" value="1"/>
</dbReference>
<dbReference type="SUPFAM" id="SSF47384">
    <property type="entry name" value="Homodimeric domain of signal transducing histidine kinase"/>
    <property type="match status" value="1"/>
</dbReference>
<dbReference type="SMART" id="SM00387">
    <property type="entry name" value="HATPase_c"/>
    <property type="match status" value="1"/>
</dbReference>
<feature type="domain" description="Histidine kinase" evidence="7">
    <location>
        <begin position="182"/>
        <end position="392"/>
    </location>
</feature>
<dbReference type="InterPro" id="IPR004358">
    <property type="entry name" value="Sig_transdc_His_kin-like_C"/>
</dbReference>
<dbReference type="Proteomes" id="UP000248326">
    <property type="component" value="Unassembled WGS sequence"/>
</dbReference>
<dbReference type="Pfam" id="PF00512">
    <property type="entry name" value="HisKA"/>
    <property type="match status" value="1"/>
</dbReference>
<evidence type="ECO:0000256" key="3">
    <source>
        <dbReference type="ARBA" id="ARBA00022553"/>
    </source>
</evidence>
<dbReference type="PRINTS" id="PR00344">
    <property type="entry name" value="BCTRLSENSOR"/>
</dbReference>
<dbReference type="InterPro" id="IPR005467">
    <property type="entry name" value="His_kinase_dom"/>
</dbReference>
<dbReference type="PROSITE" id="PS50109">
    <property type="entry name" value="HIS_KIN"/>
    <property type="match status" value="1"/>
</dbReference>
<dbReference type="SUPFAM" id="SSF55874">
    <property type="entry name" value="ATPase domain of HSP90 chaperone/DNA topoisomerase II/histidine kinase"/>
    <property type="match status" value="1"/>
</dbReference>
<evidence type="ECO:0000313" key="9">
    <source>
        <dbReference type="Proteomes" id="UP000248326"/>
    </source>
</evidence>
<dbReference type="PANTHER" id="PTHR42878:SF15">
    <property type="entry name" value="BACTERIOPHYTOCHROME"/>
    <property type="match status" value="1"/>
</dbReference>
<evidence type="ECO:0000256" key="2">
    <source>
        <dbReference type="ARBA" id="ARBA00012438"/>
    </source>
</evidence>
<dbReference type="EC" id="2.7.13.3" evidence="2"/>
<evidence type="ECO:0000256" key="1">
    <source>
        <dbReference type="ARBA" id="ARBA00000085"/>
    </source>
</evidence>
<dbReference type="Gene3D" id="1.10.287.130">
    <property type="match status" value="1"/>
</dbReference>
<dbReference type="AlphaFoldDB" id="A0A318S541"/>
<keyword evidence="3" id="KW-0597">Phosphoprotein</keyword>
<sequence length="395" mass="44570">MVTAATPDRFAIGAFDALCANIAILDENGEILAVNRAWAAFARENGDDGRSGVGSNYLRVCDQTQGEDRDDALRIAGGIRDVLAQRVKTFELEYPCHSPTEERYFVARVTRFEQDGTCFAVVTHENITRRKHAELEILKLNRTLEARVQERTREVEASKLALEAKNAELERRNRDLSQFAYVASHDLQEPLRILGAYADILRHRYQGRQLDERADAYLMHINEQVFRARQLVRDVLTLANVTDEPPLGTLDVRRVWEDVRRALPWPEDAHAECGSLPLVQGNAAQVRQLLANLLGNALKFRREEPLRVTLAAWKMGAWVHFALADNGMGIDPKYADKVFDMFQRLHNRTLTGGNGIGLAVCRRVVERHGGRIWIEPHEGSGTTVRFTLPSADLEA</sequence>
<dbReference type="GO" id="GO:0000155">
    <property type="term" value="F:phosphorelay sensor kinase activity"/>
    <property type="evidence" value="ECO:0007669"/>
    <property type="project" value="InterPro"/>
</dbReference>
<feature type="coiled-coil region" evidence="6">
    <location>
        <begin position="152"/>
        <end position="179"/>
    </location>
</feature>
<comment type="catalytic activity">
    <reaction evidence="1">
        <text>ATP + protein L-histidine = ADP + protein N-phospho-L-histidine.</text>
        <dbReference type="EC" id="2.7.13.3"/>
    </reaction>
</comment>
<evidence type="ECO:0000259" key="7">
    <source>
        <dbReference type="PROSITE" id="PS50109"/>
    </source>
</evidence>
<evidence type="ECO:0000313" key="8">
    <source>
        <dbReference type="EMBL" id="PYE53804.1"/>
    </source>
</evidence>
<keyword evidence="9" id="KW-1185">Reference proteome</keyword>
<dbReference type="GO" id="GO:0030295">
    <property type="term" value="F:protein kinase activator activity"/>
    <property type="evidence" value="ECO:0007669"/>
    <property type="project" value="TreeGrafter"/>
</dbReference>
<dbReference type="CDD" id="cd00082">
    <property type="entry name" value="HisKA"/>
    <property type="match status" value="1"/>
</dbReference>
<dbReference type="InterPro" id="IPR035965">
    <property type="entry name" value="PAS-like_dom_sf"/>
</dbReference>
<dbReference type="Pfam" id="PF02518">
    <property type="entry name" value="HATPase_c"/>
    <property type="match status" value="1"/>
</dbReference>
<name>A0A318S541_9DEIO</name>